<name>A0A9D4IJP6_DREPO</name>
<evidence type="ECO:0000256" key="1">
    <source>
        <dbReference type="SAM" id="MobiDB-lite"/>
    </source>
</evidence>
<proteinExistence type="predicted"/>
<accession>A0A9D4IJP6</accession>
<organism evidence="2 3">
    <name type="scientific">Dreissena polymorpha</name>
    <name type="common">Zebra mussel</name>
    <name type="synonym">Mytilus polymorpha</name>
    <dbReference type="NCBI Taxonomy" id="45954"/>
    <lineage>
        <taxon>Eukaryota</taxon>
        <taxon>Metazoa</taxon>
        <taxon>Spiralia</taxon>
        <taxon>Lophotrochozoa</taxon>
        <taxon>Mollusca</taxon>
        <taxon>Bivalvia</taxon>
        <taxon>Autobranchia</taxon>
        <taxon>Heteroconchia</taxon>
        <taxon>Euheterodonta</taxon>
        <taxon>Imparidentia</taxon>
        <taxon>Neoheterodontei</taxon>
        <taxon>Myida</taxon>
        <taxon>Dreissenoidea</taxon>
        <taxon>Dreissenidae</taxon>
        <taxon>Dreissena</taxon>
    </lineage>
</organism>
<protein>
    <submittedName>
        <fullName evidence="2">Uncharacterized protein</fullName>
    </submittedName>
</protein>
<dbReference type="EMBL" id="JAIWYP010000009">
    <property type="protein sequence ID" value="KAH3775519.1"/>
    <property type="molecule type" value="Genomic_DNA"/>
</dbReference>
<comment type="caution">
    <text evidence="2">The sequence shown here is derived from an EMBL/GenBank/DDBJ whole genome shotgun (WGS) entry which is preliminary data.</text>
</comment>
<evidence type="ECO:0000313" key="2">
    <source>
        <dbReference type="EMBL" id="KAH3775519.1"/>
    </source>
</evidence>
<sequence length="101" mass="11268">MVVLSPEESAQWCDSNRSHMEDMKEDDNETVFTEDGSMVPLWLVKSNQAPTISHTQELPRFERSGKIFTAAQTCGIAVTTQLSAPLDTSAIPDSWFAVDYE</sequence>
<dbReference type="Proteomes" id="UP000828390">
    <property type="component" value="Unassembled WGS sequence"/>
</dbReference>
<evidence type="ECO:0000313" key="3">
    <source>
        <dbReference type="Proteomes" id="UP000828390"/>
    </source>
</evidence>
<reference evidence="2" key="2">
    <citation type="submission" date="2020-11" db="EMBL/GenBank/DDBJ databases">
        <authorList>
            <person name="McCartney M.A."/>
            <person name="Auch B."/>
            <person name="Kono T."/>
            <person name="Mallez S."/>
            <person name="Becker A."/>
            <person name="Gohl D.M."/>
            <person name="Silverstein K.A.T."/>
            <person name="Koren S."/>
            <person name="Bechman K.B."/>
            <person name="Herman A."/>
            <person name="Abrahante J.E."/>
            <person name="Garbe J."/>
        </authorList>
    </citation>
    <scope>NUCLEOTIDE SEQUENCE</scope>
    <source>
        <strain evidence="2">Duluth1</strain>
        <tissue evidence="2">Whole animal</tissue>
    </source>
</reference>
<gene>
    <name evidence="2" type="ORF">DPMN_176922</name>
</gene>
<keyword evidence="3" id="KW-1185">Reference proteome</keyword>
<feature type="region of interest" description="Disordered" evidence="1">
    <location>
        <begin position="1"/>
        <end position="30"/>
    </location>
</feature>
<reference evidence="2" key="1">
    <citation type="journal article" date="2019" name="bioRxiv">
        <title>The Genome of the Zebra Mussel, Dreissena polymorpha: A Resource for Invasive Species Research.</title>
        <authorList>
            <person name="McCartney M.A."/>
            <person name="Auch B."/>
            <person name="Kono T."/>
            <person name="Mallez S."/>
            <person name="Zhang Y."/>
            <person name="Obille A."/>
            <person name="Becker A."/>
            <person name="Abrahante J.E."/>
            <person name="Garbe J."/>
            <person name="Badalamenti J.P."/>
            <person name="Herman A."/>
            <person name="Mangelson H."/>
            <person name="Liachko I."/>
            <person name="Sullivan S."/>
            <person name="Sone E.D."/>
            <person name="Koren S."/>
            <person name="Silverstein K.A.T."/>
            <person name="Beckman K.B."/>
            <person name="Gohl D.M."/>
        </authorList>
    </citation>
    <scope>NUCLEOTIDE SEQUENCE</scope>
    <source>
        <strain evidence="2">Duluth1</strain>
        <tissue evidence="2">Whole animal</tissue>
    </source>
</reference>
<dbReference type="AlphaFoldDB" id="A0A9D4IJP6"/>